<sequence>MDHCDELMNEWTNAWMDGAFVFLFLFFFRFRFSALTSKGCCLSRDMDSSFFTHLMRGYEEPNHDMQQPATKGTDGGYFVLCFSFSHNASLLFSGSIYVSGLASFILQSAIIMMMRREERDLRTLHMAACFCLPWDILAVAVVDSMHGIDAKGRDGILSFCLPTDTQKIWTAHL</sequence>
<evidence type="ECO:0000313" key="3">
    <source>
        <dbReference type="Proteomes" id="UP001270362"/>
    </source>
</evidence>
<keyword evidence="1" id="KW-1133">Transmembrane helix</keyword>
<dbReference type="EMBL" id="JAULSO010000004">
    <property type="protein sequence ID" value="KAK3684259.1"/>
    <property type="molecule type" value="Genomic_DNA"/>
</dbReference>
<evidence type="ECO:0000256" key="1">
    <source>
        <dbReference type="SAM" id="Phobius"/>
    </source>
</evidence>
<proteinExistence type="predicted"/>
<comment type="caution">
    <text evidence="2">The sequence shown here is derived from an EMBL/GenBank/DDBJ whole genome shotgun (WGS) entry which is preliminary data.</text>
</comment>
<protein>
    <submittedName>
        <fullName evidence="2">Uncharacterized protein</fullName>
    </submittedName>
</protein>
<reference evidence="2" key="1">
    <citation type="journal article" date="2023" name="Mol. Phylogenet. Evol.">
        <title>Genome-scale phylogeny and comparative genomics of the fungal order Sordariales.</title>
        <authorList>
            <person name="Hensen N."/>
            <person name="Bonometti L."/>
            <person name="Westerberg I."/>
            <person name="Brannstrom I.O."/>
            <person name="Guillou S."/>
            <person name="Cros-Aarteil S."/>
            <person name="Calhoun S."/>
            <person name="Haridas S."/>
            <person name="Kuo A."/>
            <person name="Mondo S."/>
            <person name="Pangilinan J."/>
            <person name="Riley R."/>
            <person name="LaButti K."/>
            <person name="Andreopoulos B."/>
            <person name="Lipzen A."/>
            <person name="Chen C."/>
            <person name="Yan M."/>
            <person name="Daum C."/>
            <person name="Ng V."/>
            <person name="Clum A."/>
            <person name="Steindorff A."/>
            <person name="Ohm R.A."/>
            <person name="Martin F."/>
            <person name="Silar P."/>
            <person name="Natvig D.O."/>
            <person name="Lalanne C."/>
            <person name="Gautier V."/>
            <person name="Ament-Velasquez S.L."/>
            <person name="Kruys A."/>
            <person name="Hutchinson M.I."/>
            <person name="Powell A.J."/>
            <person name="Barry K."/>
            <person name="Miller A.N."/>
            <person name="Grigoriev I.V."/>
            <person name="Debuchy R."/>
            <person name="Gladieux P."/>
            <person name="Hiltunen Thoren M."/>
            <person name="Johannesson H."/>
        </authorList>
    </citation>
    <scope>NUCLEOTIDE SEQUENCE</scope>
    <source>
        <strain evidence="2">CBS 314.62</strain>
    </source>
</reference>
<dbReference type="Proteomes" id="UP001270362">
    <property type="component" value="Unassembled WGS sequence"/>
</dbReference>
<keyword evidence="1" id="KW-0812">Transmembrane</keyword>
<organism evidence="2 3">
    <name type="scientific">Podospora appendiculata</name>
    <dbReference type="NCBI Taxonomy" id="314037"/>
    <lineage>
        <taxon>Eukaryota</taxon>
        <taxon>Fungi</taxon>
        <taxon>Dikarya</taxon>
        <taxon>Ascomycota</taxon>
        <taxon>Pezizomycotina</taxon>
        <taxon>Sordariomycetes</taxon>
        <taxon>Sordariomycetidae</taxon>
        <taxon>Sordariales</taxon>
        <taxon>Podosporaceae</taxon>
        <taxon>Podospora</taxon>
    </lineage>
</organism>
<feature type="transmembrane region" description="Helical" evidence="1">
    <location>
        <begin position="12"/>
        <end position="28"/>
    </location>
</feature>
<accession>A0AAE0X3S7</accession>
<keyword evidence="3" id="KW-1185">Reference proteome</keyword>
<evidence type="ECO:0000313" key="2">
    <source>
        <dbReference type="EMBL" id="KAK3684259.1"/>
    </source>
</evidence>
<keyword evidence="1" id="KW-0472">Membrane</keyword>
<name>A0AAE0X3S7_9PEZI</name>
<reference evidence="2" key="2">
    <citation type="submission" date="2023-06" db="EMBL/GenBank/DDBJ databases">
        <authorList>
            <consortium name="Lawrence Berkeley National Laboratory"/>
            <person name="Haridas S."/>
            <person name="Hensen N."/>
            <person name="Bonometti L."/>
            <person name="Westerberg I."/>
            <person name="Brannstrom I.O."/>
            <person name="Guillou S."/>
            <person name="Cros-Aarteil S."/>
            <person name="Calhoun S."/>
            <person name="Kuo A."/>
            <person name="Mondo S."/>
            <person name="Pangilinan J."/>
            <person name="Riley R."/>
            <person name="Labutti K."/>
            <person name="Andreopoulos B."/>
            <person name="Lipzen A."/>
            <person name="Chen C."/>
            <person name="Yanf M."/>
            <person name="Daum C."/>
            <person name="Ng V."/>
            <person name="Clum A."/>
            <person name="Steindorff A."/>
            <person name="Ohm R."/>
            <person name="Martin F."/>
            <person name="Silar P."/>
            <person name="Natvig D."/>
            <person name="Lalanne C."/>
            <person name="Gautier V."/>
            <person name="Ament-Velasquez S.L."/>
            <person name="Kruys A."/>
            <person name="Hutchinson M.I."/>
            <person name="Powell A.J."/>
            <person name="Barry K."/>
            <person name="Miller A.N."/>
            <person name="Grigoriev I.V."/>
            <person name="Debuchy R."/>
            <person name="Gladieux P."/>
            <person name="Thoren M.H."/>
            <person name="Johannesson H."/>
        </authorList>
    </citation>
    <scope>NUCLEOTIDE SEQUENCE</scope>
    <source>
        <strain evidence="2">CBS 314.62</strain>
    </source>
</reference>
<gene>
    <name evidence="2" type="ORF">B0T22DRAFT_469954</name>
</gene>
<feature type="transmembrane region" description="Helical" evidence="1">
    <location>
        <begin position="90"/>
        <end position="112"/>
    </location>
</feature>
<dbReference type="AlphaFoldDB" id="A0AAE0X3S7"/>